<dbReference type="Proteomes" id="UP000034753">
    <property type="component" value="Unassembled WGS sequence"/>
</dbReference>
<evidence type="ECO:0000313" key="1">
    <source>
        <dbReference type="EMBL" id="KKS12535.1"/>
    </source>
</evidence>
<protein>
    <submittedName>
        <fullName evidence="1">Uncharacterized protein</fullName>
    </submittedName>
</protein>
<sequence length="111" mass="12875">MLSKKAVDEFKKLYRDHYGEELNDFVASEAANRLVRMVELVYKPIPKAQEEKYNEIKKETEAVPEEKKIDFVKHLVSDARVTEFKQAIGEKKFWELVVEANKKEKAEGGGD</sequence>
<proteinExistence type="predicted"/>
<accession>A0A0G0WI27</accession>
<name>A0A0G0WI27_9BACT</name>
<dbReference type="AlphaFoldDB" id="A0A0G0WI27"/>
<comment type="caution">
    <text evidence="1">The sequence shown here is derived from an EMBL/GenBank/DDBJ whole genome shotgun (WGS) entry which is preliminary data.</text>
</comment>
<dbReference type="EMBL" id="LCBN01000051">
    <property type="protein sequence ID" value="KKS12535.1"/>
    <property type="molecule type" value="Genomic_DNA"/>
</dbReference>
<reference evidence="1 2" key="1">
    <citation type="journal article" date="2015" name="Nature">
        <title>rRNA introns, odd ribosomes, and small enigmatic genomes across a large radiation of phyla.</title>
        <authorList>
            <person name="Brown C.T."/>
            <person name="Hug L.A."/>
            <person name="Thomas B.C."/>
            <person name="Sharon I."/>
            <person name="Castelle C.J."/>
            <person name="Singh A."/>
            <person name="Wilkins M.J."/>
            <person name="Williams K.H."/>
            <person name="Banfield J.F."/>
        </authorList>
    </citation>
    <scope>NUCLEOTIDE SEQUENCE [LARGE SCALE GENOMIC DNA]</scope>
</reference>
<evidence type="ECO:0000313" key="2">
    <source>
        <dbReference type="Proteomes" id="UP000034753"/>
    </source>
</evidence>
<gene>
    <name evidence="1" type="ORF">UU67_C0051G0009</name>
</gene>
<organism evidence="1 2">
    <name type="scientific">Candidatus Daviesbacteria bacterium GW2011_GWB1_41_5</name>
    <dbReference type="NCBI Taxonomy" id="1618429"/>
    <lineage>
        <taxon>Bacteria</taxon>
        <taxon>Candidatus Daviesiibacteriota</taxon>
    </lineage>
</organism>